<feature type="region of interest" description="Disordered" evidence="1">
    <location>
        <begin position="87"/>
        <end position="107"/>
    </location>
</feature>
<dbReference type="AlphaFoldDB" id="A0A7R9PTP8"/>
<proteinExistence type="predicted"/>
<dbReference type="EMBL" id="OC854583">
    <property type="protein sequence ID" value="CAD7619551.1"/>
    <property type="molecule type" value="Genomic_DNA"/>
</dbReference>
<gene>
    <name evidence="2" type="ORF">OSB1V03_LOCUS52</name>
</gene>
<dbReference type="Proteomes" id="UP000759131">
    <property type="component" value="Unassembled WGS sequence"/>
</dbReference>
<sequence length="107" mass="12936">MDPKAYGKELVDHPIFQFERRVDEPKIYNRETMLETIENIPRIAQVKQVLEDTFIKERILSRKEESKARDLKFIEAHKRLLKNFVKGKEENTEKKQQKDKQVEYEIC</sequence>
<keyword evidence="3" id="KW-1185">Reference proteome</keyword>
<dbReference type="OrthoDB" id="10262490at2759"/>
<name>A0A7R9PTP8_9ACAR</name>
<protein>
    <submittedName>
        <fullName evidence="2">Uncharacterized protein</fullName>
    </submittedName>
</protein>
<evidence type="ECO:0000313" key="3">
    <source>
        <dbReference type="Proteomes" id="UP000759131"/>
    </source>
</evidence>
<dbReference type="EMBL" id="CAJPIZ010000008">
    <property type="protein sequence ID" value="CAG2099981.1"/>
    <property type="molecule type" value="Genomic_DNA"/>
</dbReference>
<evidence type="ECO:0000256" key="1">
    <source>
        <dbReference type="SAM" id="MobiDB-lite"/>
    </source>
</evidence>
<evidence type="ECO:0000313" key="2">
    <source>
        <dbReference type="EMBL" id="CAD7619551.1"/>
    </source>
</evidence>
<accession>A0A7R9PTP8</accession>
<organism evidence="2">
    <name type="scientific">Medioppia subpectinata</name>
    <dbReference type="NCBI Taxonomy" id="1979941"/>
    <lineage>
        <taxon>Eukaryota</taxon>
        <taxon>Metazoa</taxon>
        <taxon>Ecdysozoa</taxon>
        <taxon>Arthropoda</taxon>
        <taxon>Chelicerata</taxon>
        <taxon>Arachnida</taxon>
        <taxon>Acari</taxon>
        <taxon>Acariformes</taxon>
        <taxon>Sarcoptiformes</taxon>
        <taxon>Oribatida</taxon>
        <taxon>Brachypylina</taxon>
        <taxon>Oppioidea</taxon>
        <taxon>Oppiidae</taxon>
        <taxon>Medioppia</taxon>
    </lineage>
</organism>
<reference evidence="2" key="1">
    <citation type="submission" date="2020-11" db="EMBL/GenBank/DDBJ databases">
        <authorList>
            <person name="Tran Van P."/>
        </authorList>
    </citation>
    <scope>NUCLEOTIDE SEQUENCE</scope>
</reference>